<dbReference type="OrthoDB" id="9790331at2"/>
<feature type="domain" description="Pyridoxamine 5'-phosphate oxidase N-terminal" evidence="1">
    <location>
        <begin position="36"/>
        <end position="132"/>
    </location>
</feature>
<dbReference type="PANTHER" id="PTHR42815">
    <property type="entry name" value="FAD-BINDING, PUTATIVE (AFU_ORTHOLOGUE AFUA_6G07600)-RELATED"/>
    <property type="match status" value="1"/>
</dbReference>
<evidence type="ECO:0000313" key="2">
    <source>
        <dbReference type="EMBL" id="TCK25990.1"/>
    </source>
</evidence>
<accession>A0A4R1HYN7</accession>
<name>A0A4R1HYN7_PSEEN</name>
<dbReference type="Gene3D" id="2.30.110.10">
    <property type="entry name" value="Electron Transport, Fmn-binding Protein, Chain A"/>
    <property type="match status" value="1"/>
</dbReference>
<reference evidence="2 3" key="1">
    <citation type="submission" date="2019-03" db="EMBL/GenBank/DDBJ databases">
        <title>Sequencing the genomes of 1000 actinobacteria strains.</title>
        <authorList>
            <person name="Klenk H.-P."/>
        </authorList>
    </citation>
    <scope>NUCLEOTIDE SEQUENCE [LARGE SCALE GENOMIC DNA]</scope>
    <source>
        <strain evidence="2 3">DSM 44969</strain>
    </source>
</reference>
<dbReference type="Proteomes" id="UP000295560">
    <property type="component" value="Unassembled WGS sequence"/>
</dbReference>
<dbReference type="EMBL" id="SMFZ01000001">
    <property type="protein sequence ID" value="TCK25990.1"/>
    <property type="molecule type" value="Genomic_DNA"/>
</dbReference>
<dbReference type="RefSeq" id="WP_132422587.1">
    <property type="nucleotide sequence ID" value="NZ_SMFZ01000001.1"/>
</dbReference>
<dbReference type="SUPFAM" id="SSF50475">
    <property type="entry name" value="FMN-binding split barrel"/>
    <property type="match status" value="1"/>
</dbReference>
<dbReference type="AlphaFoldDB" id="A0A4R1HYN7"/>
<protein>
    <recommendedName>
        <fullName evidence="1">Pyridoxamine 5'-phosphate oxidase N-terminal domain-containing protein</fullName>
    </recommendedName>
</protein>
<comment type="caution">
    <text evidence="2">The sequence shown here is derived from an EMBL/GenBank/DDBJ whole genome shotgun (WGS) entry which is preliminary data.</text>
</comment>
<sequence length="192" mass="20413">MDVRTDHVVRTQAELREIVGDSHPAVWLKEAPRVDDVAAAFVAASPLVFVGTSGPDGAVTVTPRGGEPGSVRVLDDGRRLALAERPGNRRVDTLRNVLENPAVGLAFCVPTVLHVLRVHGTARIVTDPDVLGLWDDPPPLALVVDVDDTYVHCGRALKMSGVWEPDGWGNADGVPGLKRMADAARATRPDAG</sequence>
<keyword evidence="3" id="KW-1185">Reference proteome</keyword>
<dbReference type="PANTHER" id="PTHR42815:SF2">
    <property type="entry name" value="FAD-BINDING, PUTATIVE (AFU_ORTHOLOGUE AFUA_6G07600)-RELATED"/>
    <property type="match status" value="1"/>
</dbReference>
<dbReference type="InterPro" id="IPR011576">
    <property type="entry name" value="Pyridox_Oxase_N"/>
</dbReference>
<gene>
    <name evidence="2" type="ORF">EV378_1817</name>
</gene>
<proteinExistence type="predicted"/>
<evidence type="ECO:0000313" key="3">
    <source>
        <dbReference type="Proteomes" id="UP000295560"/>
    </source>
</evidence>
<organism evidence="2 3">
    <name type="scientific">Pseudonocardia endophytica</name>
    <dbReference type="NCBI Taxonomy" id="401976"/>
    <lineage>
        <taxon>Bacteria</taxon>
        <taxon>Bacillati</taxon>
        <taxon>Actinomycetota</taxon>
        <taxon>Actinomycetes</taxon>
        <taxon>Pseudonocardiales</taxon>
        <taxon>Pseudonocardiaceae</taxon>
        <taxon>Pseudonocardia</taxon>
    </lineage>
</organism>
<evidence type="ECO:0000259" key="1">
    <source>
        <dbReference type="Pfam" id="PF01243"/>
    </source>
</evidence>
<dbReference type="Pfam" id="PF01243">
    <property type="entry name" value="PNPOx_N"/>
    <property type="match status" value="1"/>
</dbReference>
<dbReference type="InterPro" id="IPR012349">
    <property type="entry name" value="Split_barrel_FMN-bd"/>
</dbReference>